<protein>
    <submittedName>
        <fullName evidence="2">Uncharacterized protein</fullName>
    </submittedName>
</protein>
<proteinExistence type="predicted"/>
<gene>
    <name evidence="2" type="ORF">HOLleu_24546</name>
</gene>
<feature type="compositionally biased region" description="Basic and acidic residues" evidence="1">
    <location>
        <begin position="1"/>
        <end position="12"/>
    </location>
</feature>
<comment type="caution">
    <text evidence="2">The sequence shown here is derived from an EMBL/GenBank/DDBJ whole genome shotgun (WGS) entry which is preliminary data.</text>
</comment>
<keyword evidence="3" id="KW-1185">Reference proteome</keyword>
<accession>A0A9Q1BRD5</accession>
<evidence type="ECO:0000313" key="3">
    <source>
        <dbReference type="Proteomes" id="UP001152320"/>
    </source>
</evidence>
<dbReference type="Proteomes" id="UP001152320">
    <property type="component" value="Chromosome 12"/>
</dbReference>
<reference evidence="2" key="1">
    <citation type="submission" date="2021-10" db="EMBL/GenBank/DDBJ databases">
        <title>Tropical sea cucumber genome reveals ecological adaptation and Cuvierian tubules defense mechanism.</title>
        <authorList>
            <person name="Chen T."/>
        </authorList>
    </citation>
    <scope>NUCLEOTIDE SEQUENCE</scope>
    <source>
        <strain evidence="2">Nanhai2018</strain>
        <tissue evidence="2">Muscle</tissue>
    </source>
</reference>
<dbReference type="AlphaFoldDB" id="A0A9Q1BRD5"/>
<name>A0A9Q1BRD5_HOLLE</name>
<organism evidence="2 3">
    <name type="scientific">Holothuria leucospilota</name>
    <name type="common">Black long sea cucumber</name>
    <name type="synonym">Mertensiothuria leucospilota</name>
    <dbReference type="NCBI Taxonomy" id="206669"/>
    <lineage>
        <taxon>Eukaryota</taxon>
        <taxon>Metazoa</taxon>
        <taxon>Echinodermata</taxon>
        <taxon>Eleutherozoa</taxon>
        <taxon>Echinozoa</taxon>
        <taxon>Holothuroidea</taxon>
        <taxon>Aspidochirotacea</taxon>
        <taxon>Aspidochirotida</taxon>
        <taxon>Holothuriidae</taxon>
        <taxon>Holothuria</taxon>
    </lineage>
</organism>
<sequence>MGNTPGKRDGKDGSPLSPSKEGFGQKVFIQQPSMDDAIDLQPGLETSRLLGHFKNFSLFKLSYIARASPPGPPPGRRPRTPGPWKPCPGALNAGRWTPKSPPAIYTRASRSWCTFGALRPPPLTAISGSALAVRRPPHSFWPLPHRNLLYLPPVL</sequence>
<feature type="compositionally biased region" description="Pro residues" evidence="1">
    <location>
        <begin position="69"/>
        <end position="86"/>
    </location>
</feature>
<evidence type="ECO:0000313" key="2">
    <source>
        <dbReference type="EMBL" id="KAJ8031375.1"/>
    </source>
</evidence>
<feature type="region of interest" description="Disordered" evidence="1">
    <location>
        <begin position="67"/>
        <end position="98"/>
    </location>
</feature>
<evidence type="ECO:0000256" key="1">
    <source>
        <dbReference type="SAM" id="MobiDB-lite"/>
    </source>
</evidence>
<feature type="region of interest" description="Disordered" evidence="1">
    <location>
        <begin position="1"/>
        <end position="25"/>
    </location>
</feature>
<dbReference type="EMBL" id="JAIZAY010000012">
    <property type="protein sequence ID" value="KAJ8031375.1"/>
    <property type="molecule type" value="Genomic_DNA"/>
</dbReference>